<reference evidence="1" key="2">
    <citation type="submission" date="2025-03" db="EMBL/GenBank/DDBJ databases">
        <authorList>
            <consortium name="ELIXIR-Norway"/>
            <consortium name="Elixir Norway"/>
        </authorList>
    </citation>
    <scope>NUCLEOTIDE SEQUENCE</scope>
</reference>
<reference evidence="1" key="1">
    <citation type="submission" date="2023-05" db="EMBL/GenBank/DDBJ databases">
        <authorList>
            <consortium name="ELIXIR-Norway"/>
        </authorList>
    </citation>
    <scope>NUCLEOTIDE SEQUENCE</scope>
</reference>
<dbReference type="Proteomes" id="UP001162501">
    <property type="component" value="Chromosome 6"/>
</dbReference>
<name>A0AC60A1L9_RANTA</name>
<evidence type="ECO:0000313" key="1">
    <source>
        <dbReference type="EMBL" id="CAN0544232.1"/>
    </source>
</evidence>
<dbReference type="EMBL" id="OX596090">
    <property type="protein sequence ID" value="CAN0544232.1"/>
    <property type="molecule type" value="Genomic_DNA"/>
</dbReference>
<evidence type="ECO:0000313" key="2">
    <source>
        <dbReference type="Proteomes" id="UP001162501"/>
    </source>
</evidence>
<proteinExistence type="predicted"/>
<protein>
    <submittedName>
        <fullName evidence="1">Uncharacterized protein</fullName>
    </submittedName>
</protein>
<accession>A0AC60A1L9</accession>
<sequence>MSTAGAVPGRRGLHRPGGGRVQPGSSPPPPPTAAVSSRGELRRLLPGVADPGWKLRARGGGGGEGGRVLAAVGSWPPPRSISWCVEARKGLSLPLPWLAGWGGNPLRPASSRLQAPRDEG</sequence>
<gene>
    <name evidence="1" type="ORF">MRATA1EN22A_LOCUS25789</name>
</gene>
<organism evidence="1 2">
    <name type="scientific">Rangifer tarandus platyrhynchus</name>
    <name type="common">Svalbard reindeer</name>
    <dbReference type="NCBI Taxonomy" id="3082113"/>
    <lineage>
        <taxon>Eukaryota</taxon>
        <taxon>Metazoa</taxon>
        <taxon>Chordata</taxon>
        <taxon>Craniata</taxon>
        <taxon>Vertebrata</taxon>
        <taxon>Euteleostomi</taxon>
        <taxon>Mammalia</taxon>
        <taxon>Eutheria</taxon>
        <taxon>Laurasiatheria</taxon>
        <taxon>Artiodactyla</taxon>
        <taxon>Ruminantia</taxon>
        <taxon>Pecora</taxon>
        <taxon>Cervidae</taxon>
        <taxon>Odocoileinae</taxon>
        <taxon>Rangifer</taxon>
    </lineage>
</organism>